<dbReference type="Pfam" id="PF02760">
    <property type="entry name" value="HIN"/>
    <property type="match status" value="1"/>
</dbReference>
<reference evidence="8" key="1">
    <citation type="submission" date="2025-08" db="UniProtKB">
        <authorList>
            <consortium name="RefSeq"/>
        </authorList>
    </citation>
    <scope>IDENTIFICATION</scope>
</reference>
<keyword evidence="7" id="KW-1185">Reference proteome</keyword>
<dbReference type="GO" id="GO:0005654">
    <property type="term" value="C:nucleoplasm"/>
    <property type="evidence" value="ECO:0007669"/>
    <property type="project" value="TreeGrafter"/>
</dbReference>
<evidence type="ECO:0000256" key="4">
    <source>
        <dbReference type="SAM" id="MobiDB-lite"/>
    </source>
</evidence>
<gene>
    <name evidence="8" type="primary">LOC101568202</name>
</gene>
<feature type="domain" description="HIN-200" evidence="6">
    <location>
        <begin position="196"/>
        <end position="395"/>
    </location>
</feature>
<comment type="similarity">
    <text evidence="2">Belongs to the HIN-200 family.</text>
</comment>
<dbReference type="SUPFAM" id="SSF159141">
    <property type="entry name" value="HIN-2000 domain-like"/>
    <property type="match status" value="2"/>
</dbReference>
<dbReference type="PANTHER" id="PTHR12200:SF24">
    <property type="entry name" value="INTERFERON ACTIVATED GENE 207-RELATED"/>
    <property type="match status" value="1"/>
</dbReference>
<dbReference type="InterPro" id="IPR004020">
    <property type="entry name" value="DAPIN"/>
</dbReference>
<dbReference type="FunFam" id="2.40.50.140:FF:000105">
    <property type="entry name" value="Myeloid cell nuclear differentiation antigen"/>
    <property type="match status" value="1"/>
</dbReference>
<evidence type="ECO:0000259" key="5">
    <source>
        <dbReference type="PROSITE" id="PS50824"/>
    </source>
</evidence>
<comment type="subcellular location">
    <subcellularLocation>
        <location evidence="1">Nucleus</location>
    </subcellularLocation>
</comment>
<dbReference type="InParanoid" id="A0A6P6D6S3"/>
<dbReference type="GO" id="GO:0002218">
    <property type="term" value="P:activation of innate immune response"/>
    <property type="evidence" value="ECO:0007669"/>
    <property type="project" value="InterPro"/>
</dbReference>
<keyword evidence="3" id="KW-0539">Nucleus</keyword>
<dbReference type="GO" id="GO:0003690">
    <property type="term" value="F:double-stranded DNA binding"/>
    <property type="evidence" value="ECO:0007669"/>
    <property type="project" value="TreeGrafter"/>
</dbReference>
<evidence type="ECO:0000256" key="3">
    <source>
        <dbReference type="ARBA" id="ARBA00023242"/>
    </source>
</evidence>
<dbReference type="AlphaFoldDB" id="A0A6P6D6S3"/>
<sequence>MAAMFKKIDLLQGLYPISDENFEIIKCLLRKELTLQFQRKCRERAKTTGNKSQQDEASSVQCALSTDEDSQPESKMDVPMMKCLLRQELALQRNSYEKYDRIQFADLMAKKFKIDAGIGKLIEIFKAIPELEDCAALLRKEKSKVQRKYREKAKTSGDKSQQNKSSTVPCMPTIHEDFQSESEMDLLVSKKPRWQCSPSEPSDEFGLQPGPKQVMVLKVTEAITYMIGEEKKMMFHATVATEQRCIQVKVFDITFKDKFTPSNVISISNYVDRDGFLEIYKHSTVSNVCADGRINISPALIKHAKATPKISQICSKREGKYVNGVYRVCKKTKREEFIYYEIQDNTGKMEVVIHGRLASINCEEGDKLNLTCFEVASSGDSCQLRSVLHSHLRVSISWDQNSSNGKHIFLMGFRSLDCCSYISSTW</sequence>
<dbReference type="GO" id="GO:0035458">
    <property type="term" value="P:cellular response to interferon-beta"/>
    <property type="evidence" value="ECO:0007669"/>
    <property type="project" value="InterPro"/>
</dbReference>
<feature type="region of interest" description="Disordered" evidence="4">
    <location>
        <begin position="45"/>
        <end position="75"/>
    </location>
</feature>
<feature type="domain" description="Pyrin" evidence="5">
    <location>
        <begin position="1"/>
        <end position="144"/>
    </location>
</feature>
<dbReference type="PROSITE" id="PS50824">
    <property type="entry name" value="DAPIN"/>
    <property type="match status" value="1"/>
</dbReference>
<dbReference type="Pfam" id="PF02758">
    <property type="entry name" value="PYRIN"/>
    <property type="match status" value="1"/>
</dbReference>
<dbReference type="GO" id="GO:0005829">
    <property type="term" value="C:cytosol"/>
    <property type="evidence" value="ECO:0007669"/>
    <property type="project" value="TreeGrafter"/>
</dbReference>
<dbReference type="PROSITE" id="PS50834">
    <property type="entry name" value="HIN_200"/>
    <property type="match status" value="1"/>
</dbReference>
<dbReference type="InterPro" id="IPR040205">
    <property type="entry name" value="HIN-200"/>
</dbReference>
<protein>
    <submittedName>
        <fullName evidence="8">Interferon-activable protein 203-like</fullName>
    </submittedName>
</protein>
<dbReference type="Gene3D" id="2.40.50.140">
    <property type="entry name" value="Nucleic acid-binding proteins"/>
    <property type="match status" value="2"/>
</dbReference>
<feature type="region of interest" description="Disordered" evidence="4">
    <location>
        <begin position="148"/>
        <end position="171"/>
    </location>
</feature>
<evidence type="ECO:0000313" key="7">
    <source>
        <dbReference type="Proteomes" id="UP000515203"/>
    </source>
</evidence>
<dbReference type="Proteomes" id="UP000515203">
    <property type="component" value="Unplaced"/>
</dbReference>
<dbReference type="InterPro" id="IPR004021">
    <property type="entry name" value="HIN200/IF120x"/>
</dbReference>
<dbReference type="PANTHER" id="PTHR12200">
    <property type="entry name" value="INTERFERON-INDUCIBLE PROTEIN AIM2 FAMILY MEMBER"/>
    <property type="match status" value="1"/>
</dbReference>
<feature type="compositionally biased region" description="Polar residues" evidence="4">
    <location>
        <begin position="47"/>
        <end position="64"/>
    </location>
</feature>
<dbReference type="OrthoDB" id="9634829at2759"/>
<name>A0A6P6D6S3_OCTDE</name>
<dbReference type="SMART" id="SM01289">
    <property type="entry name" value="PYRIN"/>
    <property type="match status" value="1"/>
</dbReference>
<accession>A0A6P6D6S3</accession>
<dbReference type="Gene3D" id="1.10.533.10">
    <property type="entry name" value="Death Domain, Fas"/>
    <property type="match status" value="2"/>
</dbReference>
<dbReference type="InterPro" id="IPR011029">
    <property type="entry name" value="DEATH-like_dom_sf"/>
</dbReference>
<dbReference type="GeneID" id="101568202"/>
<evidence type="ECO:0000313" key="8">
    <source>
        <dbReference type="RefSeq" id="XP_023555570.1"/>
    </source>
</evidence>
<evidence type="ECO:0000259" key="6">
    <source>
        <dbReference type="PROSITE" id="PS50834"/>
    </source>
</evidence>
<proteinExistence type="inferred from homology"/>
<dbReference type="RefSeq" id="XP_023555570.1">
    <property type="nucleotide sequence ID" value="XM_023699802.1"/>
</dbReference>
<evidence type="ECO:0000256" key="2">
    <source>
        <dbReference type="ARBA" id="ARBA00008647"/>
    </source>
</evidence>
<evidence type="ECO:0000256" key="1">
    <source>
        <dbReference type="ARBA" id="ARBA00004123"/>
    </source>
</evidence>
<organism evidence="7 8">
    <name type="scientific">Octodon degus</name>
    <name type="common">Degu</name>
    <name type="synonym">Sciurus degus</name>
    <dbReference type="NCBI Taxonomy" id="10160"/>
    <lineage>
        <taxon>Eukaryota</taxon>
        <taxon>Metazoa</taxon>
        <taxon>Chordata</taxon>
        <taxon>Craniata</taxon>
        <taxon>Vertebrata</taxon>
        <taxon>Euteleostomi</taxon>
        <taxon>Mammalia</taxon>
        <taxon>Eutheria</taxon>
        <taxon>Euarchontoglires</taxon>
        <taxon>Glires</taxon>
        <taxon>Rodentia</taxon>
        <taxon>Hystricomorpha</taxon>
        <taxon>Octodontidae</taxon>
        <taxon>Octodon</taxon>
    </lineage>
</organism>
<feature type="compositionally biased region" description="Polar residues" evidence="4">
    <location>
        <begin position="158"/>
        <end position="168"/>
    </location>
</feature>
<dbReference type="InterPro" id="IPR012340">
    <property type="entry name" value="NA-bd_OB-fold"/>
</dbReference>